<feature type="chain" id="PRO_5004639350" description="PepSY domain-containing protein" evidence="1">
    <location>
        <begin position="24"/>
        <end position="192"/>
    </location>
</feature>
<feature type="signal peptide" evidence="1">
    <location>
        <begin position="1"/>
        <end position="23"/>
    </location>
</feature>
<protein>
    <recommendedName>
        <fullName evidence="4">PepSY domain-containing protein</fullName>
    </recommendedName>
</protein>
<reference evidence="2 3" key="1">
    <citation type="submission" date="2013-09" db="EMBL/GenBank/DDBJ databases">
        <title>Whole genome shotgun sequence of Vibrio ezurae NBRC 102218.</title>
        <authorList>
            <person name="Yoshida I."/>
            <person name="Hosoyama A."/>
            <person name="Numata M."/>
            <person name="Hashimoto M."/>
            <person name="Hosoyama Y."/>
            <person name="Tsuchikane K."/>
            <person name="Noguchi M."/>
            <person name="Hirakata S."/>
            <person name="Ichikawa N."/>
            <person name="Ohji S."/>
            <person name="Yamazoe A."/>
            <person name="Fujita N."/>
        </authorList>
    </citation>
    <scope>NUCLEOTIDE SEQUENCE [LARGE SCALE GENOMIC DNA]</scope>
    <source>
        <strain evidence="2 3">NBRC 102218</strain>
    </source>
</reference>
<keyword evidence="3" id="KW-1185">Reference proteome</keyword>
<dbReference type="OrthoDB" id="5866265at2"/>
<proteinExistence type="predicted"/>
<name>U3AH78_9VIBR</name>
<sequence length="192" mass="21078">MKRTLPIIGLSSLLLATMPLAHANDQQDAAIALMALNSASATLSTLAPKVRAVSTGVITEIELDDYKDTQVVYKFKVVDTKAGNKHKLSYAIDDGSLLKQKSESLSTFGFSDLDKEERLAIEQVEKSQFDIVTKLQELEGKYAAKTLEAELESKKGIVFYEVELASAKHGMQKLLINVASGEEIPVMRSKHH</sequence>
<dbReference type="AlphaFoldDB" id="U3AH78"/>
<organism evidence="2 3">
    <name type="scientific">Vibrio ezurae NBRC 102218</name>
    <dbReference type="NCBI Taxonomy" id="1219080"/>
    <lineage>
        <taxon>Bacteria</taxon>
        <taxon>Pseudomonadati</taxon>
        <taxon>Pseudomonadota</taxon>
        <taxon>Gammaproteobacteria</taxon>
        <taxon>Vibrionales</taxon>
        <taxon>Vibrionaceae</taxon>
        <taxon>Vibrio</taxon>
    </lineage>
</organism>
<accession>U3AH78</accession>
<evidence type="ECO:0000313" key="3">
    <source>
        <dbReference type="Proteomes" id="UP000016562"/>
    </source>
</evidence>
<evidence type="ECO:0008006" key="4">
    <source>
        <dbReference type="Google" id="ProtNLM"/>
    </source>
</evidence>
<gene>
    <name evidence="2" type="ORF">VEZ01S_09_00340</name>
</gene>
<comment type="caution">
    <text evidence="2">The sequence shown here is derived from an EMBL/GenBank/DDBJ whole genome shotgun (WGS) entry which is preliminary data.</text>
</comment>
<dbReference type="STRING" id="1219080.VEZ01S_09_00340"/>
<evidence type="ECO:0000256" key="1">
    <source>
        <dbReference type="SAM" id="SignalP"/>
    </source>
</evidence>
<dbReference type="EMBL" id="BATM01000009">
    <property type="protein sequence ID" value="GAD79266.1"/>
    <property type="molecule type" value="Genomic_DNA"/>
</dbReference>
<dbReference type="eggNOG" id="COG3212">
    <property type="taxonomic scope" value="Bacteria"/>
</dbReference>
<dbReference type="RefSeq" id="WP_021712977.1">
    <property type="nucleotide sequence ID" value="NZ_BATM01000009.1"/>
</dbReference>
<dbReference type="Proteomes" id="UP000016562">
    <property type="component" value="Unassembled WGS sequence"/>
</dbReference>
<evidence type="ECO:0000313" key="2">
    <source>
        <dbReference type="EMBL" id="GAD79266.1"/>
    </source>
</evidence>
<keyword evidence="1" id="KW-0732">Signal</keyword>